<organism evidence="9 10">
    <name type="scientific">Prunus persica</name>
    <name type="common">Peach</name>
    <name type="synonym">Amygdalus persica</name>
    <dbReference type="NCBI Taxonomy" id="3760"/>
    <lineage>
        <taxon>Eukaryota</taxon>
        <taxon>Viridiplantae</taxon>
        <taxon>Streptophyta</taxon>
        <taxon>Embryophyta</taxon>
        <taxon>Tracheophyta</taxon>
        <taxon>Spermatophyta</taxon>
        <taxon>Magnoliopsida</taxon>
        <taxon>eudicotyledons</taxon>
        <taxon>Gunneridae</taxon>
        <taxon>Pentapetalae</taxon>
        <taxon>rosids</taxon>
        <taxon>fabids</taxon>
        <taxon>Rosales</taxon>
        <taxon>Rosaceae</taxon>
        <taxon>Amygdaloideae</taxon>
        <taxon>Amygdaleae</taxon>
        <taxon>Prunus</taxon>
    </lineage>
</organism>
<keyword evidence="3 7" id="KW-1133">Transmembrane helix</keyword>
<reference evidence="9" key="2">
    <citation type="submission" date="2016-12" db="EMBL/GenBank/DDBJ databases">
        <title>WGS assembly of Prunus persica.</title>
        <authorList>
            <person name="Verde I."/>
            <person name="Jenkins J."/>
            <person name="Dondini L."/>
            <person name="Micali S."/>
            <person name="Pagliarani G."/>
            <person name="Vendramin E."/>
            <person name="Paris R."/>
            <person name="Aramini V."/>
            <person name="Gazza L."/>
            <person name="Rossini L."/>
            <person name="Bassi D."/>
            <person name="Troggio M."/>
            <person name="Shu S."/>
            <person name="Grimwood J.H."/>
            <person name="Tartarini S."/>
            <person name="Dettori M.T."/>
            <person name="Schmutz J."/>
        </authorList>
    </citation>
    <scope>NUCLEOTIDE SEQUENCE</scope>
</reference>
<keyword evidence="10" id="KW-1185">Reference proteome</keyword>
<name>A0A251QQX2_PRUPE</name>
<dbReference type="eggNOG" id="ENOG502QVIB">
    <property type="taxonomic scope" value="Eukaryota"/>
</dbReference>
<feature type="region of interest" description="Disordered" evidence="6">
    <location>
        <begin position="235"/>
        <end position="268"/>
    </location>
</feature>
<evidence type="ECO:0000256" key="3">
    <source>
        <dbReference type="ARBA" id="ARBA00022989"/>
    </source>
</evidence>
<proteinExistence type="predicted"/>
<evidence type="ECO:0000256" key="2">
    <source>
        <dbReference type="ARBA" id="ARBA00022692"/>
    </source>
</evidence>
<dbReference type="SMR" id="A0A251QQX2"/>
<dbReference type="PANTHER" id="PTHR31422:SF3">
    <property type="entry name" value="GTD-BINDING DOMAIN-CONTAINING PROTEIN"/>
    <property type="match status" value="1"/>
</dbReference>
<dbReference type="GO" id="GO:0016020">
    <property type="term" value="C:membrane"/>
    <property type="evidence" value="ECO:0007669"/>
    <property type="project" value="UniProtKB-SubCell"/>
</dbReference>
<protein>
    <recommendedName>
        <fullName evidence="8">GTD-binding domain-containing protein</fullName>
    </recommendedName>
</protein>
<dbReference type="Gramene" id="ONI26169">
    <property type="protein sequence ID" value="ONI26169"/>
    <property type="gene ID" value="PRUPE_1G008000"/>
</dbReference>
<evidence type="ECO:0000313" key="9">
    <source>
        <dbReference type="EMBL" id="ONI26166.1"/>
    </source>
</evidence>
<dbReference type="EMBL" id="CM007651">
    <property type="protein sequence ID" value="ONI26169.1"/>
    <property type="molecule type" value="Genomic_DNA"/>
</dbReference>
<dbReference type="AlphaFoldDB" id="A0A251QQX2"/>
<dbReference type="GO" id="GO:0080115">
    <property type="term" value="F:myosin XI tail binding"/>
    <property type="evidence" value="ECO:0007669"/>
    <property type="project" value="UniProtKB-ARBA"/>
</dbReference>
<keyword evidence="2 7" id="KW-0812">Transmembrane</keyword>
<keyword evidence="5" id="KW-0175">Coiled coil</keyword>
<feature type="transmembrane region" description="Helical" evidence="7">
    <location>
        <begin position="14"/>
        <end position="36"/>
    </location>
</feature>
<dbReference type="InterPro" id="IPR007656">
    <property type="entry name" value="GTD-bd"/>
</dbReference>
<accession>A0A251QQX2</accession>
<feature type="region of interest" description="Disordered" evidence="6">
    <location>
        <begin position="170"/>
        <end position="191"/>
    </location>
</feature>
<evidence type="ECO:0000256" key="7">
    <source>
        <dbReference type="SAM" id="Phobius"/>
    </source>
</evidence>
<dbReference type="PANTHER" id="PTHR31422">
    <property type="entry name" value="BNAANNG28530D PROTEIN"/>
    <property type="match status" value="1"/>
</dbReference>
<evidence type="ECO:0000256" key="1">
    <source>
        <dbReference type="ARBA" id="ARBA00004370"/>
    </source>
</evidence>
<dbReference type="OrthoDB" id="1933744at2759"/>
<comment type="subcellular location">
    <subcellularLocation>
        <location evidence="1">Membrane</location>
    </subcellularLocation>
</comment>
<feature type="compositionally biased region" description="Basic residues" evidence="6">
    <location>
        <begin position="170"/>
        <end position="186"/>
    </location>
</feature>
<dbReference type="EMBL" id="CM007651">
    <property type="protein sequence ID" value="ONI26168.1"/>
    <property type="molecule type" value="Genomic_DNA"/>
</dbReference>
<evidence type="ECO:0000313" key="10">
    <source>
        <dbReference type="Proteomes" id="UP000006882"/>
    </source>
</evidence>
<evidence type="ECO:0000256" key="4">
    <source>
        <dbReference type="ARBA" id="ARBA00023136"/>
    </source>
</evidence>
<keyword evidence="4 7" id="KW-0472">Membrane</keyword>
<evidence type="ECO:0000259" key="8">
    <source>
        <dbReference type="PROSITE" id="PS51775"/>
    </source>
</evidence>
<dbReference type="STRING" id="3760.A0A251QQX2"/>
<feature type="compositionally biased region" description="Basic and acidic residues" evidence="6">
    <location>
        <begin position="248"/>
        <end position="263"/>
    </location>
</feature>
<dbReference type="Proteomes" id="UP000006882">
    <property type="component" value="Chromosome G1"/>
</dbReference>
<feature type="domain" description="GTD-binding" evidence="8">
    <location>
        <begin position="288"/>
        <end position="386"/>
    </location>
</feature>
<dbReference type="Gramene" id="ONI26168">
    <property type="protein sequence ID" value="ONI26168"/>
    <property type="gene ID" value="PRUPE_1G008000"/>
</dbReference>
<dbReference type="Gramene" id="ONI26167">
    <property type="protein sequence ID" value="ONI26167"/>
    <property type="gene ID" value="PRUPE_1G008000"/>
</dbReference>
<evidence type="ECO:0000256" key="6">
    <source>
        <dbReference type="SAM" id="MobiDB-lite"/>
    </source>
</evidence>
<reference evidence="9 10" key="1">
    <citation type="journal article" date="2013" name="Nat. Genet.">
        <title>The high-quality draft genome of peach (Prunus persica) identifies unique patterns of genetic diversity, domestication and genome evolution.</title>
        <authorList>
            <consortium name="International Peach Genome Initiative"/>
            <person name="Verde I."/>
            <person name="Abbott A.G."/>
            <person name="Scalabrin S."/>
            <person name="Jung S."/>
            <person name="Shu S."/>
            <person name="Marroni F."/>
            <person name="Zhebentyayeva T."/>
            <person name="Dettori M.T."/>
            <person name="Grimwood J."/>
            <person name="Cattonaro F."/>
            <person name="Zuccolo A."/>
            <person name="Rossini L."/>
            <person name="Jenkins J."/>
            <person name="Vendramin E."/>
            <person name="Meisel L.A."/>
            <person name="Decroocq V."/>
            <person name="Sosinski B."/>
            <person name="Prochnik S."/>
            <person name="Mitros T."/>
            <person name="Policriti A."/>
            <person name="Cipriani G."/>
            <person name="Dondini L."/>
            <person name="Ficklin S."/>
            <person name="Goodstein D.M."/>
            <person name="Xuan P."/>
            <person name="Del Fabbro C."/>
            <person name="Aramini V."/>
            <person name="Copetti D."/>
            <person name="Gonzalez S."/>
            <person name="Horner D.S."/>
            <person name="Falchi R."/>
            <person name="Lucas S."/>
            <person name="Mica E."/>
            <person name="Maldonado J."/>
            <person name="Lazzari B."/>
            <person name="Bielenberg D."/>
            <person name="Pirona R."/>
            <person name="Miculan M."/>
            <person name="Barakat A."/>
            <person name="Testolin R."/>
            <person name="Stella A."/>
            <person name="Tartarini S."/>
            <person name="Tonutti P."/>
            <person name="Arus P."/>
            <person name="Orellana A."/>
            <person name="Wells C."/>
            <person name="Main D."/>
            <person name="Vizzotto G."/>
            <person name="Silva H."/>
            <person name="Salamini F."/>
            <person name="Schmutz J."/>
            <person name="Morgante M."/>
            <person name="Rokhsar D.S."/>
        </authorList>
    </citation>
    <scope>NUCLEOTIDE SEQUENCE [LARGE SCALE GENOMIC DNA]</scope>
    <source>
        <strain evidence="10">cv. Nemared</strain>
    </source>
</reference>
<dbReference type="EMBL" id="CM007651">
    <property type="protein sequence ID" value="ONI26166.1"/>
    <property type="molecule type" value="Genomic_DNA"/>
</dbReference>
<dbReference type="EMBL" id="CM007651">
    <property type="protein sequence ID" value="ONI26167.1"/>
    <property type="molecule type" value="Genomic_DNA"/>
</dbReference>
<feature type="coiled-coil region" evidence="5">
    <location>
        <begin position="322"/>
        <end position="352"/>
    </location>
</feature>
<sequence>MTCQMIHSWRFNELVGAFLDLAIAYLLLCAAAVAFFTSKFVSVFGLCLPCPCDGFFGTPRKSHCFQRQFADVPCEKISAVQWAVKSKFPFDVLWSENSNINSKSKFVDETYYENGHFEFEGEASCSSLSERRLLDMVESDSVAENDQSVEFGVANLETGKEQHFELKPKKVSGRRPRLRRRRRRRGGSVDYGNPVSVSSYDVFYSDAGDISTSPSSISKMGNEVTEVLVNSGDCTEAPTYISSPDSVSRPEFKESMDETKPTGKDGSVVEDSGCNAGEKLGFDSNETTTVRVLEQALEEEHATRAALYLELEKERSAAATAADEAMAMILRLQEEKASIEMEARQYQRMIEEKSAYDAEEMNILKEILVRREREKHFLVKEVEEFRQIFFGEDQVDFDMHDVATTQAQKPALRSSEDQVPMLQWASESITEEPKLEMKHSSPDYEVPSTEIKNLTLTFGNELPIPDLEGDVDSLKQVDMHLHPSVDSHPHFLDSTDDISHEFQEKGVVSMDEKPVSQGKYVQRLEVYQQHSQSPNPQGLGLHKNIVPPIEQELNLAGSTNIREGLASKTSGIGTENRTSILYNNDNIDKHGNNQDEGSKDPRSTVFNTQAGVLDVHVIDDKSHLCNEMSAEKSEQLPANATLDISGKCDIPTTTGLKTQRKIQRVSSDTASVLLTMGCPRGRSLPSDMRRNSMSAIDYERFKIDNEVERLRERLRIVQEGREKLNFSVGHRERERIQLQLLEDIASQLREIQQLTEPGKAECQAGMLPPLSKVMSKKRRWRTLPLQVHRST</sequence>
<gene>
    <name evidence="9" type="ORF">PRUPE_1G008000</name>
</gene>
<dbReference type="PROSITE" id="PS51775">
    <property type="entry name" value="GTD_BINDING"/>
    <property type="match status" value="1"/>
</dbReference>
<dbReference type="Pfam" id="PF04576">
    <property type="entry name" value="Zein-binding"/>
    <property type="match status" value="1"/>
</dbReference>
<dbReference type="Gramene" id="ONI26166">
    <property type="protein sequence ID" value="ONI26166"/>
    <property type="gene ID" value="PRUPE_1G008000"/>
</dbReference>
<evidence type="ECO:0000256" key="5">
    <source>
        <dbReference type="SAM" id="Coils"/>
    </source>
</evidence>